<evidence type="ECO:0000313" key="2">
    <source>
        <dbReference type="Proteomes" id="UP000178222"/>
    </source>
</evidence>
<organism evidence="1 2">
    <name type="scientific">Candidatus Wildermuthbacteria bacterium RIFCSPLOWO2_02_FULL_47_9c</name>
    <dbReference type="NCBI Taxonomy" id="1802466"/>
    <lineage>
        <taxon>Bacteria</taxon>
        <taxon>Candidatus Wildermuthiibacteriota</taxon>
    </lineage>
</organism>
<gene>
    <name evidence="1" type="ORF">A3J30_02235</name>
</gene>
<protein>
    <submittedName>
        <fullName evidence="1">Uncharacterized protein</fullName>
    </submittedName>
</protein>
<evidence type="ECO:0000313" key="1">
    <source>
        <dbReference type="EMBL" id="OHA77114.1"/>
    </source>
</evidence>
<proteinExistence type="predicted"/>
<dbReference type="AlphaFoldDB" id="A0A1G2RWB7"/>
<reference evidence="1 2" key="1">
    <citation type="journal article" date="2016" name="Nat. Commun.">
        <title>Thousands of microbial genomes shed light on interconnected biogeochemical processes in an aquifer system.</title>
        <authorList>
            <person name="Anantharaman K."/>
            <person name="Brown C.T."/>
            <person name="Hug L.A."/>
            <person name="Sharon I."/>
            <person name="Castelle C.J."/>
            <person name="Probst A.J."/>
            <person name="Thomas B.C."/>
            <person name="Singh A."/>
            <person name="Wilkins M.J."/>
            <person name="Karaoz U."/>
            <person name="Brodie E.L."/>
            <person name="Williams K.H."/>
            <person name="Hubbard S.S."/>
            <person name="Banfield J.F."/>
        </authorList>
    </citation>
    <scope>NUCLEOTIDE SEQUENCE [LARGE SCALE GENOMIC DNA]</scope>
</reference>
<name>A0A1G2RWB7_9BACT</name>
<dbReference type="EMBL" id="MHUL01000015">
    <property type="protein sequence ID" value="OHA77114.1"/>
    <property type="molecule type" value="Genomic_DNA"/>
</dbReference>
<sequence>MNTILHKNAVAGKWFTLSAAEQMGNIGSEVERAEKWQGKDAQSFQSATDRALELFDLTLADPRWRRQARLREIALARELFCDAVAGGKEYGASLKDMDNYFLPFALAARKDV</sequence>
<comment type="caution">
    <text evidence="1">The sequence shown here is derived from an EMBL/GenBank/DDBJ whole genome shotgun (WGS) entry which is preliminary data.</text>
</comment>
<dbReference type="Proteomes" id="UP000178222">
    <property type="component" value="Unassembled WGS sequence"/>
</dbReference>
<accession>A0A1G2RWB7</accession>